<accession>H2AYL2</accession>
<reference evidence="2 3" key="1">
    <citation type="journal article" date="2011" name="Proc. Natl. Acad. Sci. U.S.A.">
        <title>Evolutionary erosion of yeast sex chromosomes by mating-type switching accidents.</title>
        <authorList>
            <person name="Gordon J.L."/>
            <person name="Armisen D."/>
            <person name="Proux-Wera E."/>
            <person name="Oheigeartaigh S.S."/>
            <person name="Byrne K.P."/>
            <person name="Wolfe K.H."/>
        </authorList>
    </citation>
    <scope>NUCLEOTIDE SEQUENCE [LARGE SCALE GENOMIC DNA]</scope>
    <source>
        <strain evidence="3">ATCC 22294 / BCRC 22015 / CBS 2517 / CECT 1963 / NBRC 1671 / NRRL Y-8276</strain>
    </source>
</reference>
<dbReference type="EMBL" id="HE650828">
    <property type="protein sequence ID" value="CCF59789.1"/>
    <property type="molecule type" value="Genomic_DNA"/>
</dbReference>
<protein>
    <recommendedName>
        <fullName evidence="1">Sir1 ORC-binding domain-containing protein</fullName>
    </recommendedName>
</protein>
<dbReference type="HOGENOM" id="CLU_1065833_0_0_1"/>
<dbReference type="KEGG" id="kaf:KAFR_0H03790"/>
<dbReference type="Pfam" id="PF11603">
    <property type="entry name" value="Sir1"/>
    <property type="match status" value="1"/>
</dbReference>
<feature type="domain" description="Sir1 ORC-binding" evidence="1">
    <location>
        <begin position="5"/>
        <end position="123"/>
    </location>
</feature>
<dbReference type="InterPro" id="IPR037240">
    <property type="entry name" value="ORC1-binding_dom"/>
</dbReference>
<evidence type="ECO:0000313" key="3">
    <source>
        <dbReference type="Proteomes" id="UP000005220"/>
    </source>
</evidence>
<dbReference type="eggNOG" id="ENOG502SG8F">
    <property type="taxonomic scope" value="Eukaryota"/>
</dbReference>
<dbReference type="SUPFAM" id="SSF144005">
    <property type="entry name" value="ORC1-binding domain"/>
    <property type="match status" value="1"/>
</dbReference>
<dbReference type="InterPro" id="IPR021646">
    <property type="entry name" value="Sir1_ORC-binding"/>
</dbReference>
<sequence length="261" mass="30559">MKAIISERYCVIEGWIVDQVDRIIVPKSKIVKNLVPKKLELLNRQFLIDFKNVDLSQSVIYEYTSQELHDLIDKEFYEFSELLDGRIINKDGRIYQRSKTKIKRTFTKRCHRVSIHGRQYVYLLKSQANLAHIPNMAEVLTNADNAKDNHVLSMLVRTAASNFTPEQYKLIQDFNSEIMVPFCVELLKKEYNRAIESDEPFLDTDMDVSTKAFIENIDNTTFDEYGNYLAPALYFFLNRGNPSIFLSDDFVSPKKRKYDEP</sequence>
<evidence type="ECO:0000259" key="1">
    <source>
        <dbReference type="Pfam" id="PF11603"/>
    </source>
</evidence>
<dbReference type="Proteomes" id="UP000005220">
    <property type="component" value="Chromosome 8"/>
</dbReference>
<keyword evidence="3" id="KW-1185">Reference proteome</keyword>
<dbReference type="InParanoid" id="H2AYL2"/>
<name>H2AYL2_KAZAF</name>
<dbReference type="GeneID" id="13883400"/>
<gene>
    <name evidence="2" type="primary">KAFR0H03790</name>
    <name evidence="2" type="ORF">KAFR_0H03790</name>
</gene>
<proteinExistence type="predicted"/>
<evidence type="ECO:0000313" key="2">
    <source>
        <dbReference type="EMBL" id="CCF59789.1"/>
    </source>
</evidence>
<dbReference type="RefSeq" id="XP_003958924.1">
    <property type="nucleotide sequence ID" value="XM_003958875.1"/>
</dbReference>
<dbReference type="STRING" id="1071382.H2AYL2"/>
<organism evidence="2 3">
    <name type="scientific">Kazachstania africana (strain ATCC 22294 / BCRC 22015 / CBS 2517 / CECT 1963 / NBRC 1671 / NRRL Y-8276)</name>
    <name type="common">Yeast</name>
    <name type="synonym">Kluyveromyces africanus</name>
    <dbReference type="NCBI Taxonomy" id="1071382"/>
    <lineage>
        <taxon>Eukaryota</taxon>
        <taxon>Fungi</taxon>
        <taxon>Dikarya</taxon>
        <taxon>Ascomycota</taxon>
        <taxon>Saccharomycotina</taxon>
        <taxon>Saccharomycetes</taxon>
        <taxon>Saccharomycetales</taxon>
        <taxon>Saccharomycetaceae</taxon>
        <taxon>Kazachstania</taxon>
    </lineage>
</organism>
<dbReference type="AlphaFoldDB" id="H2AYL2"/>